<dbReference type="HAMAP" id="MF_00996">
    <property type="entry name" value="MqnD"/>
    <property type="match status" value="1"/>
</dbReference>
<feature type="active site" description="Proton acceptor" evidence="4">
    <location>
        <position position="150"/>
    </location>
</feature>
<dbReference type="GO" id="GO:0016830">
    <property type="term" value="F:carbon-carbon lyase activity"/>
    <property type="evidence" value="ECO:0007669"/>
    <property type="project" value="UniProtKB-UniRule"/>
</dbReference>
<evidence type="ECO:0000313" key="6">
    <source>
        <dbReference type="Proteomes" id="UP000070560"/>
    </source>
</evidence>
<organism evidence="5 6">
    <name type="scientific">Desulfofervidus auxilii</name>
    <dbReference type="NCBI Taxonomy" id="1621989"/>
    <lineage>
        <taxon>Bacteria</taxon>
        <taxon>Pseudomonadati</taxon>
        <taxon>Thermodesulfobacteriota</taxon>
        <taxon>Candidatus Desulfofervidia</taxon>
        <taxon>Candidatus Desulfofervidales</taxon>
        <taxon>Candidatus Desulfofervidaceae</taxon>
        <taxon>Candidatus Desulfofervidus</taxon>
    </lineage>
</organism>
<dbReference type="Proteomes" id="UP000070560">
    <property type="component" value="Chromosome"/>
</dbReference>
<evidence type="ECO:0000313" key="5">
    <source>
        <dbReference type="EMBL" id="AMM42011.1"/>
    </source>
</evidence>
<evidence type="ECO:0000256" key="2">
    <source>
        <dbReference type="ARBA" id="ARBA00022428"/>
    </source>
</evidence>
<evidence type="ECO:0000256" key="4">
    <source>
        <dbReference type="HAMAP-Rule" id="MF_00996"/>
    </source>
</evidence>
<keyword evidence="3 4" id="KW-0456">Lyase</keyword>
<comment type="pathway">
    <text evidence="1 4">Quinol/quinone metabolism; menaquinone biosynthesis.</text>
</comment>
<dbReference type="Pfam" id="PF02621">
    <property type="entry name" value="VitK2_biosynth"/>
    <property type="match status" value="1"/>
</dbReference>
<dbReference type="EC" id="4.1.99.29" evidence="4"/>
<dbReference type="InterPro" id="IPR003773">
    <property type="entry name" value="Menaquinone_biosynth"/>
</dbReference>
<comment type="catalytic activity">
    <reaction evidence="4">
        <text>cyclic dehypoxanthinylfutalosinate = 1,4-dihydroxy-6-naphthoate + dihydroxyacetone</text>
        <dbReference type="Rhea" id="RHEA:33087"/>
        <dbReference type="ChEBI" id="CHEBI:16016"/>
        <dbReference type="ChEBI" id="CHEBI:64254"/>
        <dbReference type="ChEBI" id="CHEBI:64270"/>
        <dbReference type="EC" id="4.1.99.29"/>
    </reaction>
</comment>
<dbReference type="InterPro" id="IPR030869">
    <property type="entry name" value="MqnD"/>
</dbReference>
<comment type="similarity">
    <text evidence="4">Belongs to the MqnA/MqnD family. MqnD subfamily.</text>
</comment>
<dbReference type="KEGG" id="daw:HS1_002225"/>
<dbReference type="PANTHER" id="PTHR37167">
    <property type="entry name" value="1,4-DIHYDROXY-6-NAPHTOATE SYNTHASE"/>
    <property type="match status" value="1"/>
</dbReference>
<gene>
    <name evidence="4" type="primary">mqnD</name>
    <name evidence="5" type="ORF">HS1_002225</name>
</gene>
<dbReference type="UniPathway" id="UPA00079"/>
<dbReference type="GO" id="GO:0009234">
    <property type="term" value="P:menaquinone biosynthetic process"/>
    <property type="evidence" value="ECO:0007669"/>
    <property type="project" value="UniProtKB-UniRule"/>
</dbReference>
<reference evidence="5 6" key="1">
    <citation type="submission" date="2015-10" db="EMBL/GenBank/DDBJ databases">
        <title>Candidatus Desulfofervidus auxilii, a hydrogenotrophic sulfate-reducing bacterium involved in the thermophilic anaerobic oxidation of methane.</title>
        <authorList>
            <person name="Krukenberg V."/>
            <person name="Richter M."/>
            <person name="Wegener G."/>
        </authorList>
    </citation>
    <scope>NUCLEOTIDE SEQUENCE [LARGE SCALE GENOMIC DNA]</scope>
    <source>
        <strain evidence="5 6">HS1</strain>
    </source>
</reference>
<dbReference type="EMBL" id="CP013015">
    <property type="protein sequence ID" value="AMM42011.1"/>
    <property type="molecule type" value="Genomic_DNA"/>
</dbReference>
<protein>
    <recommendedName>
        <fullName evidence="4">1,4-dihydroxy-6-naphtoate synthase</fullName>
        <ecNumber evidence="4">4.1.99.29</ecNumber>
    </recommendedName>
    <alternativeName>
        <fullName evidence="4">Menaquinone biosynthetic enzyme MqnD</fullName>
    </alternativeName>
</protein>
<feature type="binding site" evidence="4">
    <location>
        <begin position="109"/>
        <end position="110"/>
    </location>
    <ligand>
        <name>substrate</name>
    </ligand>
</feature>
<dbReference type="PANTHER" id="PTHR37167:SF1">
    <property type="entry name" value="1,4-DIHYDROXY-6-NAPHTOATE SYNTHASE"/>
    <property type="match status" value="1"/>
</dbReference>
<keyword evidence="6" id="KW-1185">Reference proteome</keyword>
<evidence type="ECO:0000256" key="1">
    <source>
        <dbReference type="ARBA" id="ARBA00004863"/>
    </source>
</evidence>
<dbReference type="RefSeq" id="WP_066065447.1">
    <property type="nucleotide sequence ID" value="NZ_CP013015.1"/>
</dbReference>
<dbReference type="Gene3D" id="3.40.190.10">
    <property type="entry name" value="Periplasmic binding protein-like II"/>
    <property type="match status" value="2"/>
</dbReference>
<dbReference type="AlphaFoldDB" id="A0A7U4QMD1"/>
<sequence length="276" mass="31344">MALLSLGFSPCPNDTFMFAGLANGWVRGDLKFKIIISDVETLNDLVMRQKIDISKISCHSLYYIQNKYCFLSVGAALGYGCGPLLITRPELSLNDLPSATIAIPGKYTTAYLLLRLYAPYLKEKQVIFLPFDQIIENVYTKKADFGLLIHEGRFVYSKYGLKSVLDLGKWWENQTHLPLPLGGIVAKKSLGPDKIEIFTQMLRESILFAYAHPGKVMKYVKKYAAYLEDEIIKQHIELYVNQFSLNLGEQGRRAVQTLMAHIEKREVSESLFCNQV</sequence>
<keyword evidence="2 4" id="KW-0474">Menaquinone biosynthesis</keyword>
<comment type="function">
    <text evidence="4">Catalyzes the conversion of cyclic dehypoxanthine futalosine (cyclic DHFL) into 1,4-dihydroxy-6-naphthoate, a step in the biosynthesis of menaquinone (MK, vitamin K2).</text>
</comment>
<accession>A0A7U4QMD1</accession>
<dbReference type="OrthoDB" id="9809439at2"/>
<evidence type="ECO:0000256" key="3">
    <source>
        <dbReference type="ARBA" id="ARBA00023239"/>
    </source>
</evidence>
<proteinExistence type="inferred from homology"/>
<name>A0A7U4QMD1_DESA2</name>
<dbReference type="SUPFAM" id="SSF53850">
    <property type="entry name" value="Periplasmic binding protein-like II"/>
    <property type="match status" value="1"/>
</dbReference>
<feature type="binding site" evidence="4">
    <location>
        <begin position="55"/>
        <end position="57"/>
    </location>
    <ligand>
        <name>substrate</name>
    </ligand>
</feature>
<dbReference type="CDD" id="cd13635">
    <property type="entry name" value="PBP2_Ttha1568_Mqnd"/>
    <property type="match status" value="1"/>
</dbReference>